<dbReference type="Gene3D" id="3.30.420.10">
    <property type="entry name" value="Ribonuclease H-like superfamily/Ribonuclease H"/>
    <property type="match status" value="1"/>
</dbReference>
<feature type="domain" description="Reverse transcriptase zinc-binding" evidence="2">
    <location>
        <begin position="284"/>
        <end position="354"/>
    </location>
</feature>
<dbReference type="InterPro" id="IPR002156">
    <property type="entry name" value="RNaseH_domain"/>
</dbReference>
<feature type="domain" description="RNase H type-1" evidence="1">
    <location>
        <begin position="441"/>
        <end position="560"/>
    </location>
</feature>
<dbReference type="InterPro" id="IPR012337">
    <property type="entry name" value="RNaseH-like_sf"/>
</dbReference>
<dbReference type="InterPro" id="IPR044730">
    <property type="entry name" value="RNase_H-like_dom_plant"/>
</dbReference>
<dbReference type="CDD" id="cd06222">
    <property type="entry name" value="RNase_H_like"/>
    <property type="match status" value="1"/>
</dbReference>
<dbReference type="AlphaFoldDB" id="A0A2N9G0H1"/>
<dbReference type="PANTHER" id="PTHR33116">
    <property type="entry name" value="REVERSE TRANSCRIPTASE ZINC-BINDING DOMAIN-CONTAINING PROTEIN-RELATED-RELATED"/>
    <property type="match status" value="1"/>
</dbReference>
<evidence type="ECO:0000313" key="3">
    <source>
        <dbReference type="EMBL" id="SPC92789.1"/>
    </source>
</evidence>
<sequence>MKKKHQVVVVLDGVREGVELGRWRLQLAADGVAVGTKRRLKLELEMKCVKKDAIYLGAPLFTTANKSKDFKFIQDKIEARLKGWHCKCLSWASRNTLIKSVAHAIPSYTISSFEVPVKVCDNLDLAWKSWEHLCRPKKFGGLGFRKAKKFNEVLLSKLTWLIASGRDNPCMTALRSKYHVDKDWLKKDPIKECLVQLESNEKLKRLISKGACFLSLTSYPWDLRAWNHTLLNELLETEYVQAILKITIPASPRPDNLVWIADPKGLFSVKSALTTNLGPFEVDKSDTKWYKLWKLKLHERLKVLIWRIGSGILPTKANIVSRLGSEDALCPLCSVDVESIDHLFFKCSITKAIWFGSRWALHSDLLSFPDCTDIVNFVCDPPSYSHHSSNSIATSAFFSISITLTLECIWNMRNQVVHNVKHKLTISFGSPPPPQVVKLNVDAALAANITTLAVTTRDHCGNVLKAWAKPLNSNDSFEAEAAAILWAVELALSEKYCNIIVESDAQLCIDALTGPGDAVDWKIRVLCSNTKLLALSFMSCSFVWVRRDANHMAHSLAKAAPFLTLPFHCNQEALPPSVLEAWRRDLLSVSATSF</sequence>
<dbReference type="GO" id="GO:0004523">
    <property type="term" value="F:RNA-DNA hybrid ribonuclease activity"/>
    <property type="evidence" value="ECO:0007669"/>
    <property type="project" value="InterPro"/>
</dbReference>
<dbReference type="GO" id="GO:0003676">
    <property type="term" value="F:nucleic acid binding"/>
    <property type="evidence" value="ECO:0007669"/>
    <property type="project" value="InterPro"/>
</dbReference>
<dbReference type="SUPFAM" id="SSF53098">
    <property type="entry name" value="Ribonuclease H-like"/>
    <property type="match status" value="1"/>
</dbReference>
<reference evidence="3" key="1">
    <citation type="submission" date="2018-02" db="EMBL/GenBank/DDBJ databases">
        <authorList>
            <person name="Cohen D.B."/>
            <person name="Kent A.D."/>
        </authorList>
    </citation>
    <scope>NUCLEOTIDE SEQUENCE</scope>
</reference>
<dbReference type="InterPro" id="IPR026960">
    <property type="entry name" value="RVT-Znf"/>
</dbReference>
<organism evidence="3">
    <name type="scientific">Fagus sylvatica</name>
    <name type="common">Beechnut</name>
    <dbReference type="NCBI Taxonomy" id="28930"/>
    <lineage>
        <taxon>Eukaryota</taxon>
        <taxon>Viridiplantae</taxon>
        <taxon>Streptophyta</taxon>
        <taxon>Embryophyta</taxon>
        <taxon>Tracheophyta</taxon>
        <taxon>Spermatophyta</taxon>
        <taxon>Magnoliopsida</taxon>
        <taxon>eudicotyledons</taxon>
        <taxon>Gunneridae</taxon>
        <taxon>Pentapetalae</taxon>
        <taxon>rosids</taxon>
        <taxon>fabids</taxon>
        <taxon>Fagales</taxon>
        <taxon>Fagaceae</taxon>
        <taxon>Fagus</taxon>
    </lineage>
</organism>
<dbReference type="EMBL" id="OIVN01001335">
    <property type="protein sequence ID" value="SPC92789.1"/>
    <property type="molecule type" value="Genomic_DNA"/>
</dbReference>
<evidence type="ECO:0008006" key="4">
    <source>
        <dbReference type="Google" id="ProtNLM"/>
    </source>
</evidence>
<evidence type="ECO:0000259" key="2">
    <source>
        <dbReference type="Pfam" id="PF13966"/>
    </source>
</evidence>
<gene>
    <name evidence="3" type="ORF">FSB_LOCUS20671</name>
</gene>
<dbReference type="Pfam" id="PF13456">
    <property type="entry name" value="RVT_3"/>
    <property type="match status" value="1"/>
</dbReference>
<name>A0A2N9G0H1_FAGSY</name>
<evidence type="ECO:0000259" key="1">
    <source>
        <dbReference type="Pfam" id="PF13456"/>
    </source>
</evidence>
<dbReference type="InterPro" id="IPR036397">
    <property type="entry name" value="RNaseH_sf"/>
</dbReference>
<protein>
    <recommendedName>
        <fullName evidence="4">Reverse transcriptase zinc-binding domain-containing protein</fullName>
    </recommendedName>
</protein>
<dbReference type="PANTHER" id="PTHR33116:SF86">
    <property type="entry name" value="REVERSE TRANSCRIPTASE DOMAIN-CONTAINING PROTEIN"/>
    <property type="match status" value="1"/>
</dbReference>
<accession>A0A2N9G0H1</accession>
<dbReference type="Pfam" id="PF13966">
    <property type="entry name" value="zf-RVT"/>
    <property type="match status" value="1"/>
</dbReference>
<proteinExistence type="predicted"/>